<dbReference type="Gene3D" id="1.10.357.10">
    <property type="entry name" value="Tetracycline Repressor, domain 2"/>
    <property type="match status" value="1"/>
</dbReference>
<dbReference type="RefSeq" id="WP_045624853.1">
    <property type="nucleotide sequence ID" value="NZ_BAYM01000080.1"/>
</dbReference>
<organism evidence="4 5">
    <name type="scientific">Lacticaseibacillus paracasei NRIC 0644</name>
    <dbReference type="NCBI Taxonomy" id="1435038"/>
    <lineage>
        <taxon>Bacteria</taxon>
        <taxon>Bacillati</taxon>
        <taxon>Bacillota</taxon>
        <taxon>Bacilli</taxon>
        <taxon>Lactobacillales</taxon>
        <taxon>Lactobacillaceae</taxon>
        <taxon>Lacticaseibacillus</taxon>
    </lineage>
</organism>
<evidence type="ECO:0000256" key="1">
    <source>
        <dbReference type="ARBA" id="ARBA00023125"/>
    </source>
</evidence>
<evidence type="ECO:0000313" key="5">
    <source>
        <dbReference type="Proteomes" id="UP000032552"/>
    </source>
</evidence>
<accession>A0A0C9PNK7</accession>
<evidence type="ECO:0000313" key="4">
    <source>
        <dbReference type="EMBL" id="GAN36536.1"/>
    </source>
</evidence>
<reference evidence="5" key="1">
    <citation type="submission" date="2014-05" db="EMBL/GenBank/DDBJ databases">
        <title>Whole genome sequencing of Lactobacillus casei NRIC0644.</title>
        <authorList>
            <person name="Atarashi H."/>
            <person name="Yoshida Y."/>
            <person name="Fujimura S."/>
            <person name="Tanaka N."/>
            <person name="Shiwa Y."/>
            <person name="Yoshikawa H."/>
            <person name="Okada S."/>
            <person name="Nakagawa J."/>
        </authorList>
    </citation>
    <scope>NUCLEOTIDE SEQUENCE [LARGE SCALE GENOMIC DNA]</scope>
    <source>
        <strain evidence="5">NRIC0644</strain>
    </source>
</reference>
<name>A0A0C9PNK7_LACPA</name>
<sequence length="214" mass="23714">MHTRNITDLFSASLAKSNLSAKQQAVLKASLALFASQGFDRTSTKEIAETAQVSEGTVYKQFKTKDGILQALLAPMIRQVMPNVLTEFVNEVGEQDLPDLHTFLTFIVHDRMQFAIANQAQLRVLAATVLRDAALGQELAEQFNNELSGKAARLYATYQANGQLVDWPFNRVLRAIFGTVLSYLLPLIIGEQSAFDLETAVHEAVEFLERGLRA</sequence>
<proteinExistence type="predicted"/>
<keyword evidence="1 2" id="KW-0238">DNA-binding</keyword>
<feature type="DNA-binding region" description="H-T-H motif" evidence="2">
    <location>
        <begin position="43"/>
        <end position="62"/>
    </location>
</feature>
<dbReference type="PANTHER" id="PTHR30055">
    <property type="entry name" value="HTH-TYPE TRANSCRIPTIONAL REGULATOR RUTR"/>
    <property type="match status" value="1"/>
</dbReference>
<dbReference type="InterPro" id="IPR009057">
    <property type="entry name" value="Homeodomain-like_sf"/>
</dbReference>
<dbReference type="AlphaFoldDB" id="A0A0C9PNK7"/>
<protein>
    <submittedName>
        <fullName evidence="4">Transcriptional regulator</fullName>
    </submittedName>
</protein>
<feature type="domain" description="HTH tetR-type" evidence="3">
    <location>
        <begin position="20"/>
        <end position="80"/>
    </location>
</feature>
<gene>
    <name evidence="4" type="ORF">LC0644_1125</name>
</gene>
<evidence type="ECO:0000259" key="3">
    <source>
        <dbReference type="PROSITE" id="PS50977"/>
    </source>
</evidence>
<dbReference type="GO" id="GO:0003677">
    <property type="term" value="F:DNA binding"/>
    <property type="evidence" value="ECO:0007669"/>
    <property type="project" value="UniProtKB-UniRule"/>
</dbReference>
<comment type="caution">
    <text evidence="4">The sequence shown here is derived from an EMBL/GenBank/DDBJ whole genome shotgun (WGS) entry which is preliminary data.</text>
</comment>
<dbReference type="Proteomes" id="UP000032552">
    <property type="component" value="Unassembled WGS sequence"/>
</dbReference>
<dbReference type="PANTHER" id="PTHR30055:SF222">
    <property type="entry name" value="REGULATORY PROTEIN"/>
    <property type="match status" value="1"/>
</dbReference>
<dbReference type="InterPro" id="IPR001647">
    <property type="entry name" value="HTH_TetR"/>
</dbReference>
<dbReference type="PRINTS" id="PR00455">
    <property type="entry name" value="HTHTETR"/>
</dbReference>
<dbReference type="GO" id="GO:0006355">
    <property type="term" value="P:regulation of DNA-templated transcription"/>
    <property type="evidence" value="ECO:0007669"/>
    <property type="project" value="UniProtKB-ARBA"/>
</dbReference>
<dbReference type="PROSITE" id="PS50977">
    <property type="entry name" value="HTH_TETR_2"/>
    <property type="match status" value="1"/>
</dbReference>
<dbReference type="EMBL" id="BAYM01000080">
    <property type="protein sequence ID" value="GAN36536.1"/>
    <property type="molecule type" value="Genomic_DNA"/>
</dbReference>
<dbReference type="SUPFAM" id="SSF46689">
    <property type="entry name" value="Homeodomain-like"/>
    <property type="match status" value="1"/>
</dbReference>
<dbReference type="InterPro" id="IPR050109">
    <property type="entry name" value="HTH-type_TetR-like_transc_reg"/>
</dbReference>
<dbReference type="Pfam" id="PF00440">
    <property type="entry name" value="TetR_N"/>
    <property type="match status" value="1"/>
</dbReference>
<evidence type="ECO:0000256" key="2">
    <source>
        <dbReference type="PROSITE-ProRule" id="PRU00335"/>
    </source>
</evidence>